<dbReference type="Proteomes" id="UP000006038">
    <property type="component" value="Chromosome 8"/>
</dbReference>
<dbReference type="AlphaFoldDB" id="J3MVG3"/>
<reference evidence="1" key="2">
    <citation type="submission" date="2013-04" db="UniProtKB">
        <authorList>
            <consortium name="EnsemblPlants"/>
        </authorList>
    </citation>
    <scope>IDENTIFICATION</scope>
</reference>
<dbReference type="HOGENOM" id="CLU_3074895_0_0_1"/>
<proteinExistence type="predicted"/>
<evidence type="ECO:0000313" key="2">
    <source>
        <dbReference type="Proteomes" id="UP000006038"/>
    </source>
</evidence>
<protein>
    <submittedName>
        <fullName evidence="1">Uncharacterized protein</fullName>
    </submittedName>
</protein>
<accession>J3MVG3</accession>
<reference evidence="1" key="1">
    <citation type="journal article" date="2013" name="Nat. Commun.">
        <title>Whole-genome sequencing of Oryza brachyantha reveals mechanisms underlying Oryza genome evolution.</title>
        <authorList>
            <person name="Chen J."/>
            <person name="Huang Q."/>
            <person name="Gao D."/>
            <person name="Wang J."/>
            <person name="Lang Y."/>
            <person name="Liu T."/>
            <person name="Li B."/>
            <person name="Bai Z."/>
            <person name="Luis Goicoechea J."/>
            <person name="Liang C."/>
            <person name="Chen C."/>
            <person name="Zhang W."/>
            <person name="Sun S."/>
            <person name="Liao Y."/>
            <person name="Zhang X."/>
            <person name="Yang L."/>
            <person name="Song C."/>
            <person name="Wang M."/>
            <person name="Shi J."/>
            <person name="Liu G."/>
            <person name="Liu J."/>
            <person name="Zhou H."/>
            <person name="Zhou W."/>
            <person name="Yu Q."/>
            <person name="An N."/>
            <person name="Chen Y."/>
            <person name="Cai Q."/>
            <person name="Wang B."/>
            <person name="Liu B."/>
            <person name="Min J."/>
            <person name="Huang Y."/>
            <person name="Wu H."/>
            <person name="Li Z."/>
            <person name="Zhang Y."/>
            <person name="Yin Y."/>
            <person name="Song W."/>
            <person name="Jiang J."/>
            <person name="Jackson S.A."/>
            <person name="Wing R.A."/>
            <person name="Wang J."/>
            <person name="Chen M."/>
        </authorList>
    </citation>
    <scope>NUCLEOTIDE SEQUENCE [LARGE SCALE GENOMIC DNA]</scope>
    <source>
        <strain evidence="1">cv. IRGC 101232</strain>
    </source>
</reference>
<evidence type="ECO:0000313" key="1">
    <source>
        <dbReference type="EnsemblPlants" id="OB08G30940.1"/>
    </source>
</evidence>
<dbReference type="EnsemblPlants" id="OB08G30940.1">
    <property type="protein sequence ID" value="OB08G30940.1"/>
    <property type="gene ID" value="OB08G30940"/>
</dbReference>
<name>J3MVG3_ORYBR</name>
<dbReference type="Gramene" id="OB08G30940.1">
    <property type="protein sequence ID" value="OB08G30940.1"/>
    <property type="gene ID" value="OB08G30940"/>
</dbReference>
<keyword evidence="2" id="KW-1185">Reference proteome</keyword>
<sequence>MLIFLSLVKIYTKLLINKYHRKRKAIMPITVLCKNSCMHAKKKTPGEGNGTQA</sequence>
<organism evidence="1">
    <name type="scientific">Oryza brachyantha</name>
    <name type="common">malo sina</name>
    <dbReference type="NCBI Taxonomy" id="4533"/>
    <lineage>
        <taxon>Eukaryota</taxon>
        <taxon>Viridiplantae</taxon>
        <taxon>Streptophyta</taxon>
        <taxon>Embryophyta</taxon>
        <taxon>Tracheophyta</taxon>
        <taxon>Spermatophyta</taxon>
        <taxon>Magnoliopsida</taxon>
        <taxon>Liliopsida</taxon>
        <taxon>Poales</taxon>
        <taxon>Poaceae</taxon>
        <taxon>BOP clade</taxon>
        <taxon>Oryzoideae</taxon>
        <taxon>Oryzeae</taxon>
        <taxon>Oryzinae</taxon>
        <taxon>Oryza</taxon>
    </lineage>
</organism>